<feature type="transmembrane region" description="Helical" evidence="1">
    <location>
        <begin position="12"/>
        <end position="30"/>
    </location>
</feature>
<keyword evidence="3" id="KW-1185">Reference proteome</keyword>
<comment type="caution">
    <text evidence="2">The sequence shown here is derived from an EMBL/GenBank/DDBJ whole genome shotgun (WGS) entry which is preliminary data.</text>
</comment>
<keyword evidence="1" id="KW-1133">Transmembrane helix</keyword>
<feature type="non-terminal residue" evidence="2">
    <location>
        <position position="154"/>
    </location>
</feature>
<feature type="transmembrane region" description="Helical" evidence="1">
    <location>
        <begin position="42"/>
        <end position="68"/>
    </location>
</feature>
<accession>A0A1D2MHS8</accession>
<dbReference type="Proteomes" id="UP000094527">
    <property type="component" value="Unassembled WGS sequence"/>
</dbReference>
<organism evidence="2 3">
    <name type="scientific">Orchesella cincta</name>
    <name type="common">Springtail</name>
    <name type="synonym">Podura cincta</name>
    <dbReference type="NCBI Taxonomy" id="48709"/>
    <lineage>
        <taxon>Eukaryota</taxon>
        <taxon>Metazoa</taxon>
        <taxon>Ecdysozoa</taxon>
        <taxon>Arthropoda</taxon>
        <taxon>Hexapoda</taxon>
        <taxon>Collembola</taxon>
        <taxon>Entomobryomorpha</taxon>
        <taxon>Entomobryoidea</taxon>
        <taxon>Orchesellidae</taxon>
        <taxon>Orchesellinae</taxon>
        <taxon>Orchesella</taxon>
    </lineage>
</organism>
<feature type="transmembrane region" description="Helical" evidence="1">
    <location>
        <begin position="111"/>
        <end position="131"/>
    </location>
</feature>
<feature type="transmembrane region" description="Helical" evidence="1">
    <location>
        <begin position="80"/>
        <end position="105"/>
    </location>
</feature>
<keyword evidence="1" id="KW-0812">Transmembrane</keyword>
<proteinExistence type="predicted"/>
<dbReference type="EMBL" id="LJIJ01001202">
    <property type="protein sequence ID" value="ODM92549.1"/>
    <property type="molecule type" value="Genomic_DNA"/>
</dbReference>
<gene>
    <name evidence="2" type="ORF">Ocin01_14133</name>
</gene>
<name>A0A1D2MHS8_ORCCI</name>
<sequence>MGTNELLRWIGMVDFVFSFAGIPAGTYFLYTESWWSSLGDFGVASSLVLGMGLSSFMCVASACLYVAGTDSATVNETMRYINCWYGTSLSFTVLVALAGIMFVPLSYENPWLWALICVGLSFRCLFHYCLVQMGVRPTWNQGENTIWELTAIDV</sequence>
<dbReference type="AlphaFoldDB" id="A0A1D2MHS8"/>
<evidence type="ECO:0000313" key="2">
    <source>
        <dbReference type="EMBL" id="ODM92549.1"/>
    </source>
</evidence>
<evidence type="ECO:0000313" key="3">
    <source>
        <dbReference type="Proteomes" id="UP000094527"/>
    </source>
</evidence>
<evidence type="ECO:0000256" key="1">
    <source>
        <dbReference type="SAM" id="Phobius"/>
    </source>
</evidence>
<reference evidence="2 3" key="1">
    <citation type="journal article" date="2016" name="Genome Biol. Evol.">
        <title>Gene Family Evolution Reflects Adaptation to Soil Environmental Stressors in the Genome of the Collembolan Orchesella cincta.</title>
        <authorList>
            <person name="Faddeeva-Vakhrusheva A."/>
            <person name="Derks M.F."/>
            <person name="Anvar S.Y."/>
            <person name="Agamennone V."/>
            <person name="Suring W."/>
            <person name="Smit S."/>
            <person name="van Straalen N.M."/>
            <person name="Roelofs D."/>
        </authorList>
    </citation>
    <scope>NUCLEOTIDE SEQUENCE [LARGE SCALE GENOMIC DNA]</scope>
    <source>
        <tissue evidence="2">Mixed pool</tissue>
    </source>
</reference>
<keyword evidence="1" id="KW-0472">Membrane</keyword>
<protein>
    <submittedName>
        <fullName evidence="2">Uncharacterized protein</fullName>
    </submittedName>
</protein>